<dbReference type="Gene3D" id="3.40.190.10">
    <property type="entry name" value="Periplasmic binding protein-like II"/>
    <property type="match status" value="2"/>
</dbReference>
<evidence type="ECO:0000256" key="5">
    <source>
        <dbReference type="PIRNR" id="PIRNR019574"/>
    </source>
</evidence>
<keyword evidence="8" id="KW-1185">Reference proteome</keyword>
<comment type="similarity">
    <text evidence="5">Belongs to the bacterial solute-binding protein PotD/PotF family.</text>
</comment>
<keyword evidence="3 6" id="KW-0732">Signal</keyword>
<comment type="subcellular location">
    <subcellularLocation>
        <location evidence="1 5">Periplasm</location>
    </subcellularLocation>
</comment>
<evidence type="ECO:0000256" key="3">
    <source>
        <dbReference type="ARBA" id="ARBA00022729"/>
    </source>
</evidence>
<dbReference type="PIRSF" id="PIRSF019574">
    <property type="entry name" value="Periplasmic_polyamine_BP"/>
    <property type="match status" value="1"/>
</dbReference>
<evidence type="ECO:0000256" key="1">
    <source>
        <dbReference type="ARBA" id="ARBA00004418"/>
    </source>
</evidence>
<dbReference type="EMBL" id="FOMO01000002">
    <property type="protein sequence ID" value="SFD59334.1"/>
    <property type="molecule type" value="Genomic_DNA"/>
</dbReference>
<comment type="function">
    <text evidence="5">Required for the activity of the bacterial periplasmic transport system of putrescine.</text>
</comment>
<dbReference type="InterPro" id="IPR001188">
    <property type="entry name" value="Sperm_putr-bd"/>
</dbReference>
<reference evidence="8" key="1">
    <citation type="submission" date="2016-10" db="EMBL/GenBank/DDBJ databases">
        <authorList>
            <person name="Varghese N."/>
            <person name="Submissions S."/>
        </authorList>
    </citation>
    <scope>NUCLEOTIDE SEQUENCE [LARGE SCALE GENOMIC DNA]</scope>
    <source>
        <strain evidence="8">JCM 2783</strain>
    </source>
</reference>
<dbReference type="InterPro" id="IPR006059">
    <property type="entry name" value="SBP"/>
</dbReference>
<keyword evidence="2 5" id="KW-0813">Transport</keyword>
<keyword evidence="4 5" id="KW-0574">Periplasm</keyword>
<dbReference type="PRINTS" id="PR00909">
    <property type="entry name" value="SPERMDNBNDNG"/>
</dbReference>
<feature type="signal peptide" evidence="6">
    <location>
        <begin position="1"/>
        <end position="18"/>
    </location>
</feature>
<evidence type="ECO:0000313" key="7">
    <source>
        <dbReference type="EMBL" id="SFD59334.1"/>
    </source>
</evidence>
<dbReference type="Pfam" id="PF13416">
    <property type="entry name" value="SBP_bac_8"/>
    <property type="match status" value="1"/>
</dbReference>
<dbReference type="PANTHER" id="PTHR30222:SF18">
    <property type="entry name" value="BIFUNCTIONAL POLYHYDROXYBUTYRATE SYNTHASE _ ABC TRANSPORTER PERIPLASMIC BINDING PROTEIN-RELATED"/>
    <property type="match status" value="1"/>
</dbReference>
<dbReference type="AlphaFoldDB" id="A0A1I1TLB7"/>
<sequence>MKALVCLITLLACNSVHAQQVLRFLSWQDYFDPAVIEDFQRSTGVRVEYQGFTTSEELMQAMQSGTAYDVIVPSHFMLKELVAGGKLAPLDTSRLVHYKQLDPWLLSMLAGQPAAKEHAVPYLWGSVGMVVNATLAQAAYGTPLPTSWSLLFEPPQVSRLFSCGVGLIDAPQEVASLMLNYKGRNPTVSSPRQIAKALQPLEPLMPKFAELNNWAYIDALAQGKLCLAMSWSGHALRAIERNSALSYVIPDEGAAMYIDTLAIPANAPNPELAYRFIDFLITPQNAIRNAQATHFYPPLPSDSPAMLQFAADYPLQVMNAKQRRASYLLESLSAAQKSALDSTWQKLRASSP</sequence>
<organism evidence="7 8">
    <name type="scientific">Pseudomonas straminea</name>
    <dbReference type="NCBI Taxonomy" id="47882"/>
    <lineage>
        <taxon>Bacteria</taxon>
        <taxon>Pseudomonadati</taxon>
        <taxon>Pseudomonadota</taxon>
        <taxon>Gammaproteobacteria</taxon>
        <taxon>Pseudomonadales</taxon>
        <taxon>Pseudomonadaceae</taxon>
        <taxon>Phytopseudomonas</taxon>
    </lineage>
</organism>
<dbReference type="GO" id="GO:0042597">
    <property type="term" value="C:periplasmic space"/>
    <property type="evidence" value="ECO:0007669"/>
    <property type="project" value="UniProtKB-SubCell"/>
</dbReference>
<protein>
    <recommendedName>
        <fullName evidence="5">Putrescine-binding periplasmic protein</fullName>
    </recommendedName>
</protein>
<dbReference type="GO" id="GO:0015846">
    <property type="term" value="P:polyamine transport"/>
    <property type="evidence" value="ECO:0007669"/>
    <property type="project" value="InterPro"/>
</dbReference>
<dbReference type="Proteomes" id="UP000243950">
    <property type="component" value="Unassembled WGS sequence"/>
</dbReference>
<dbReference type="PANTHER" id="PTHR30222">
    <property type="entry name" value="SPERMIDINE/PUTRESCINE-BINDING PERIPLASMIC PROTEIN"/>
    <property type="match status" value="1"/>
</dbReference>
<name>A0A1I1TLB7_PSEOC</name>
<gene>
    <name evidence="7" type="ORF">SAMN05216372_102616</name>
</gene>
<proteinExistence type="inferred from homology"/>
<dbReference type="GO" id="GO:0019808">
    <property type="term" value="F:polyamine binding"/>
    <property type="evidence" value="ECO:0007669"/>
    <property type="project" value="InterPro"/>
</dbReference>
<evidence type="ECO:0000256" key="4">
    <source>
        <dbReference type="ARBA" id="ARBA00022764"/>
    </source>
</evidence>
<evidence type="ECO:0000256" key="6">
    <source>
        <dbReference type="SAM" id="SignalP"/>
    </source>
</evidence>
<evidence type="ECO:0000313" key="8">
    <source>
        <dbReference type="Proteomes" id="UP000243950"/>
    </source>
</evidence>
<dbReference type="SUPFAM" id="SSF53850">
    <property type="entry name" value="Periplasmic binding protein-like II"/>
    <property type="match status" value="1"/>
</dbReference>
<accession>A0A1I1TLB7</accession>
<feature type="chain" id="PRO_5017393444" description="Putrescine-binding periplasmic protein" evidence="6">
    <location>
        <begin position="19"/>
        <end position="352"/>
    </location>
</feature>
<dbReference type="RefSeq" id="WP_093502265.1">
    <property type="nucleotide sequence ID" value="NZ_BSSG01000002.1"/>
</dbReference>
<evidence type="ECO:0000256" key="2">
    <source>
        <dbReference type="ARBA" id="ARBA00022448"/>
    </source>
</evidence>